<evidence type="ECO:0000313" key="3">
    <source>
        <dbReference type="Proteomes" id="UP000287394"/>
    </source>
</evidence>
<name>A0A402D3N2_9BACT</name>
<dbReference type="PANTHER" id="PTHR33449:SF1">
    <property type="entry name" value="NUCLEOID-ASSOCIATED PROTEIN YBAB"/>
    <property type="match status" value="1"/>
</dbReference>
<keyword evidence="1" id="KW-0238">DNA-binding</keyword>
<dbReference type="HAMAP" id="MF_00274">
    <property type="entry name" value="DNA_YbaB_EbfC"/>
    <property type="match status" value="1"/>
</dbReference>
<dbReference type="InterPro" id="IPR036894">
    <property type="entry name" value="YbaB-like_sf"/>
</dbReference>
<dbReference type="PIRSF" id="PIRSF004555">
    <property type="entry name" value="UCP004555"/>
    <property type="match status" value="1"/>
</dbReference>
<proteinExistence type="inferred from homology"/>
<organism evidence="2 3">
    <name type="scientific">Capsulimonas corticalis</name>
    <dbReference type="NCBI Taxonomy" id="2219043"/>
    <lineage>
        <taxon>Bacteria</taxon>
        <taxon>Bacillati</taxon>
        <taxon>Armatimonadota</taxon>
        <taxon>Armatimonadia</taxon>
        <taxon>Capsulimonadales</taxon>
        <taxon>Capsulimonadaceae</taxon>
        <taxon>Capsulimonas</taxon>
    </lineage>
</organism>
<dbReference type="FunCoup" id="A0A402D3N2">
    <property type="interactions" value="274"/>
</dbReference>
<reference evidence="2 3" key="1">
    <citation type="journal article" date="2019" name="Int. J. Syst. Evol. Microbiol.">
        <title>Capsulimonas corticalis gen. nov., sp. nov., an aerobic capsulated bacterium, of a novel bacterial order, Capsulimonadales ord. nov., of the class Armatimonadia of the phylum Armatimonadetes.</title>
        <authorList>
            <person name="Li J."/>
            <person name="Kudo C."/>
            <person name="Tonouchi A."/>
        </authorList>
    </citation>
    <scope>NUCLEOTIDE SEQUENCE [LARGE SCALE GENOMIC DNA]</scope>
    <source>
        <strain evidence="2 3">AX-7</strain>
    </source>
</reference>
<evidence type="ECO:0000313" key="2">
    <source>
        <dbReference type="EMBL" id="BDI31820.1"/>
    </source>
</evidence>
<dbReference type="AlphaFoldDB" id="A0A402D3N2"/>
<dbReference type="Gene3D" id="3.30.1310.10">
    <property type="entry name" value="Nucleoid-associated protein YbaB-like domain"/>
    <property type="match status" value="1"/>
</dbReference>
<comment type="subcellular location">
    <subcellularLocation>
        <location evidence="1">Cytoplasm</location>
        <location evidence="1">Nucleoid</location>
    </subcellularLocation>
</comment>
<comment type="similarity">
    <text evidence="1">Belongs to the YbaB/EbfC family.</text>
</comment>
<dbReference type="NCBIfam" id="TIGR00103">
    <property type="entry name" value="DNA_YbaB_EbfC"/>
    <property type="match status" value="1"/>
</dbReference>
<gene>
    <name evidence="2" type="ORF">CCAX7_38710</name>
</gene>
<dbReference type="GO" id="GO:0003677">
    <property type="term" value="F:DNA binding"/>
    <property type="evidence" value="ECO:0007669"/>
    <property type="project" value="UniProtKB-UniRule"/>
</dbReference>
<dbReference type="KEGG" id="ccot:CCAX7_38710"/>
<dbReference type="RefSeq" id="WP_165864556.1">
    <property type="nucleotide sequence ID" value="NZ_AP025739.1"/>
</dbReference>
<comment type="function">
    <text evidence="1">Binds to DNA and alters its conformation. May be involved in regulation of gene expression, nucleoid organization and DNA protection.</text>
</comment>
<comment type="subunit">
    <text evidence="1">Homodimer.</text>
</comment>
<dbReference type="InterPro" id="IPR004401">
    <property type="entry name" value="YbaB/EbfC"/>
</dbReference>
<evidence type="ECO:0000256" key="1">
    <source>
        <dbReference type="HAMAP-Rule" id="MF_00274"/>
    </source>
</evidence>
<keyword evidence="1" id="KW-0963">Cytoplasm</keyword>
<sequence>MANPFGKLPGGLGDLMKQAQKAMSDAKVIEVELAQARVEGQAGGGLVKIVVTGKCDVVEVKIAKEAVDPDDVETLEDLITVAAREAIEKANALREEKLKSVMPAGMGNTLPGGFF</sequence>
<dbReference type="SUPFAM" id="SSF82607">
    <property type="entry name" value="YbaB-like"/>
    <property type="match status" value="1"/>
</dbReference>
<dbReference type="EMBL" id="AP025739">
    <property type="protein sequence ID" value="BDI31820.1"/>
    <property type="molecule type" value="Genomic_DNA"/>
</dbReference>
<dbReference type="GO" id="GO:0043590">
    <property type="term" value="C:bacterial nucleoid"/>
    <property type="evidence" value="ECO:0007669"/>
    <property type="project" value="UniProtKB-UniRule"/>
</dbReference>
<keyword evidence="3" id="KW-1185">Reference proteome</keyword>
<dbReference type="Proteomes" id="UP000287394">
    <property type="component" value="Chromosome"/>
</dbReference>
<protein>
    <recommendedName>
        <fullName evidence="1">Nucleoid-associated protein CCAX7_38710</fullName>
    </recommendedName>
</protein>
<dbReference type="GO" id="GO:0005829">
    <property type="term" value="C:cytosol"/>
    <property type="evidence" value="ECO:0007669"/>
    <property type="project" value="TreeGrafter"/>
</dbReference>
<dbReference type="Pfam" id="PF02575">
    <property type="entry name" value="YbaB_DNA_bd"/>
    <property type="match status" value="1"/>
</dbReference>
<dbReference type="PANTHER" id="PTHR33449">
    <property type="entry name" value="NUCLEOID-ASSOCIATED PROTEIN YBAB"/>
    <property type="match status" value="1"/>
</dbReference>
<accession>A0A402D3N2</accession>